<dbReference type="InterPro" id="IPR042197">
    <property type="entry name" value="Apaf_helical"/>
</dbReference>
<dbReference type="SUPFAM" id="SSF52058">
    <property type="entry name" value="L domain-like"/>
    <property type="match status" value="2"/>
</dbReference>
<feature type="domain" description="Disease resistance protein At4g27190-like leucine-rich repeats" evidence="8">
    <location>
        <begin position="1403"/>
        <end position="1507"/>
    </location>
</feature>
<keyword evidence="4" id="KW-0611">Plant defense</keyword>
<evidence type="ECO:0000256" key="6">
    <source>
        <dbReference type="SAM" id="Coils"/>
    </source>
</evidence>
<dbReference type="PANTHER" id="PTHR33463">
    <property type="entry name" value="NB-ARC DOMAIN-CONTAINING PROTEIN-RELATED"/>
    <property type="match status" value="1"/>
</dbReference>
<dbReference type="InterPro" id="IPR050905">
    <property type="entry name" value="Plant_NBS-LRR"/>
</dbReference>
<dbReference type="PRINTS" id="PR00364">
    <property type="entry name" value="DISEASERSIST"/>
</dbReference>
<feature type="domain" description="NB-ARC" evidence="7">
    <location>
        <begin position="174"/>
        <end position="344"/>
    </location>
</feature>
<dbReference type="SUPFAM" id="SSF52540">
    <property type="entry name" value="P-loop containing nucleoside triphosphate hydrolases"/>
    <property type="match status" value="1"/>
</dbReference>
<accession>A0ABD3KFS9</accession>
<dbReference type="PANTHER" id="PTHR33463:SF215">
    <property type="entry name" value="NB-ARC DOMAIN DISEASE RESISTANCE PROTEIN"/>
    <property type="match status" value="1"/>
</dbReference>
<proteinExistence type="inferred from homology"/>
<dbReference type="InterPro" id="IPR002182">
    <property type="entry name" value="NB-ARC"/>
</dbReference>
<dbReference type="Pfam" id="PF23247">
    <property type="entry name" value="LRR_RPS2"/>
    <property type="match status" value="6"/>
</dbReference>
<dbReference type="GO" id="GO:0006952">
    <property type="term" value="P:defense response"/>
    <property type="evidence" value="ECO:0007669"/>
    <property type="project" value="UniProtKB-KW"/>
</dbReference>
<keyword evidence="3" id="KW-0547">Nucleotide-binding</keyword>
<dbReference type="InterPro" id="IPR057135">
    <property type="entry name" value="At4g27190-like_LRR"/>
</dbReference>
<evidence type="ECO:0000313" key="10">
    <source>
        <dbReference type="EMBL" id="KAL3738751.1"/>
    </source>
</evidence>
<gene>
    <name evidence="10" type="ORF">ACJRO7_020166</name>
</gene>
<dbReference type="Gene3D" id="1.10.8.430">
    <property type="entry name" value="Helical domain of apoptotic protease-activating factors"/>
    <property type="match status" value="1"/>
</dbReference>
<evidence type="ECO:0000259" key="8">
    <source>
        <dbReference type="Pfam" id="PF23247"/>
    </source>
</evidence>
<feature type="domain" description="Disease resistance protein At4g27190-like leucine-rich repeats" evidence="8">
    <location>
        <begin position="1141"/>
        <end position="1292"/>
    </location>
</feature>
<feature type="domain" description="Disease resistance R13L4/SHOC-2-like LRR" evidence="9">
    <location>
        <begin position="526"/>
        <end position="698"/>
    </location>
</feature>
<dbReference type="InterPro" id="IPR027417">
    <property type="entry name" value="P-loop_NTPase"/>
</dbReference>
<evidence type="ECO:0008006" key="12">
    <source>
        <dbReference type="Google" id="ProtNLM"/>
    </source>
</evidence>
<evidence type="ECO:0000259" key="7">
    <source>
        <dbReference type="Pfam" id="PF00931"/>
    </source>
</evidence>
<protein>
    <recommendedName>
        <fullName evidence="12">NB-ARC domain-containing protein</fullName>
    </recommendedName>
</protein>
<keyword evidence="6" id="KW-0175">Coiled coil</keyword>
<dbReference type="Pfam" id="PF23598">
    <property type="entry name" value="LRR_14"/>
    <property type="match status" value="1"/>
</dbReference>
<organism evidence="10 11">
    <name type="scientific">Eucalyptus globulus</name>
    <name type="common">Tasmanian blue gum</name>
    <dbReference type="NCBI Taxonomy" id="34317"/>
    <lineage>
        <taxon>Eukaryota</taxon>
        <taxon>Viridiplantae</taxon>
        <taxon>Streptophyta</taxon>
        <taxon>Embryophyta</taxon>
        <taxon>Tracheophyta</taxon>
        <taxon>Spermatophyta</taxon>
        <taxon>Magnoliopsida</taxon>
        <taxon>eudicotyledons</taxon>
        <taxon>Gunneridae</taxon>
        <taxon>Pentapetalae</taxon>
        <taxon>rosids</taxon>
        <taxon>malvids</taxon>
        <taxon>Myrtales</taxon>
        <taxon>Myrtaceae</taxon>
        <taxon>Myrtoideae</taxon>
        <taxon>Eucalypteae</taxon>
        <taxon>Eucalyptus</taxon>
    </lineage>
</organism>
<dbReference type="Gene3D" id="3.80.10.10">
    <property type="entry name" value="Ribonuclease Inhibitor"/>
    <property type="match status" value="6"/>
</dbReference>
<dbReference type="GO" id="GO:0005524">
    <property type="term" value="F:ATP binding"/>
    <property type="evidence" value="ECO:0007669"/>
    <property type="project" value="UniProtKB-KW"/>
</dbReference>
<evidence type="ECO:0000256" key="3">
    <source>
        <dbReference type="ARBA" id="ARBA00022741"/>
    </source>
</evidence>
<comment type="similarity">
    <text evidence="1">Belongs to the disease resistance NB-LRR family.</text>
</comment>
<evidence type="ECO:0000259" key="9">
    <source>
        <dbReference type="Pfam" id="PF23598"/>
    </source>
</evidence>
<keyword evidence="2" id="KW-0677">Repeat</keyword>
<reference evidence="10 11" key="1">
    <citation type="submission" date="2024-11" db="EMBL/GenBank/DDBJ databases">
        <title>Chromosome-level genome assembly of Eucalyptus globulus Labill. provides insights into its genome evolution.</title>
        <authorList>
            <person name="Li X."/>
        </authorList>
    </citation>
    <scope>NUCLEOTIDE SEQUENCE [LARGE SCALE GENOMIC DNA]</scope>
    <source>
        <strain evidence="10">CL2024</strain>
        <tissue evidence="10">Fresh tender leaves</tissue>
    </source>
</reference>
<dbReference type="SUPFAM" id="SSF52047">
    <property type="entry name" value="RNI-like"/>
    <property type="match status" value="2"/>
</dbReference>
<feature type="domain" description="Disease resistance protein At4g27190-like leucine-rich repeats" evidence="8">
    <location>
        <begin position="926"/>
        <end position="1033"/>
    </location>
</feature>
<feature type="domain" description="Disease resistance protein At4g27190-like leucine-rich repeats" evidence="8">
    <location>
        <begin position="810"/>
        <end position="918"/>
    </location>
</feature>
<dbReference type="Proteomes" id="UP001634007">
    <property type="component" value="Unassembled WGS sequence"/>
</dbReference>
<evidence type="ECO:0000256" key="4">
    <source>
        <dbReference type="ARBA" id="ARBA00022821"/>
    </source>
</evidence>
<dbReference type="EMBL" id="JBJKBG010000005">
    <property type="protein sequence ID" value="KAL3738751.1"/>
    <property type="molecule type" value="Genomic_DNA"/>
</dbReference>
<feature type="domain" description="Disease resistance protein At4g27190-like leucine-rich repeats" evidence="8">
    <location>
        <begin position="1791"/>
        <end position="1916"/>
    </location>
</feature>
<keyword evidence="11" id="KW-1185">Reference proteome</keyword>
<evidence type="ECO:0000256" key="2">
    <source>
        <dbReference type="ARBA" id="ARBA00022737"/>
    </source>
</evidence>
<evidence type="ECO:0000313" key="11">
    <source>
        <dbReference type="Proteomes" id="UP001634007"/>
    </source>
</evidence>
<dbReference type="InterPro" id="IPR032675">
    <property type="entry name" value="LRR_dom_sf"/>
</dbReference>
<feature type="domain" description="Disease resistance protein At4g27190-like leucine-rich repeats" evidence="8">
    <location>
        <begin position="1537"/>
        <end position="1686"/>
    </location>
</feature>
<name>A0ABD3KFS9_EUCGL</name>
<dbReference type="InterPro" id="IPR055414">
    <property type="entry name" value="LRR_R13L4/SHOC2-like"/>
</dbReference>
<dbReference type="Pfam" id="PF00931">
    <property type="entry name" value="NB-ARC"/>
    <property type="match status" value="1"/>
</dbReference>
<evidence type="ECO:0000256" key="5">
    <source>
        <dbReference type="ARBA" id="ARBA00022840"/>
    </source>
</evidence>
<comment type="caution">
    <text evidence="10">The sequence shown here is derived from an EMBL/GenBank/DDBJ whole genome shotgun (WGS) entry which is preliminary data.</text>
</comment>
<dbReference type="Gene3D" id="3.40.50.300">
    <property type="entry name" value="P-loop containing nucleotide triphosphate hydrolases"/>
    <property type="match status" value="1"/>
</dbReference>
<sequence>MGEAFATSVVSNLVSKLGEYLIAPIGHQFGYVLCYKSYVEDLQKGVRELETAWERVQHSVQEAENNGKLIENDIKDWLESVKEEIEKADKLLRRGESAKDACFHGWFPNPVVRHPIGRKVKKITTVIKGLHEKSQNNNFLKVYYDNHPIGIVTATTSAARLVDNGEDVLGSRAKTTEEVMRAIVDDKVCVIGVWGAGGVGKSKLLEDIERRVKKEKLFDVVVMANISRNPNLERIQKEIAFALGLTLMNEETARGRACLLCERLKKDPKKKILIILDNLWKKQELKEVGIPCGDDNKIKGCKLLISSRYRDVLRIDMGSDQEVLVNELEDGEARRLFERIVGDRVKDHEFESLVDGVVKNCGGLPLLILSVAKRLKHGDLAVWRNALTTLERSDIKAIVEDNYKDLKGERMRSLFMFCALTSGKIFRSDSLFYCMGLGLFKKYTIAKARDRLMMDLHSLQDSSLLLDSDNRHVFRMHDIFVDEATSIASTELNVLVGRKGSGFKEWSENELKKCIAISFCFVGIDELPDKLDCPNLRMFLLCENNSSLKISESLFESMEKLQVLHIVGFSFTSLPSSIKFLEDLTCLRLVGCHLEDVIVLGKLKRLQFLLIYGSTITRLPKEIGELTELRLLDLRLCPKLKVIEPGVLKSLVNLEELCMEYSFDQWEANDEAPRSNANLAELKNMKKLSTLSIAIPHSANLPKDLPFGNLYEYKIQIGDVWNWSHEYNESRTLTLKLDSGDLLHEEWVERCFRRTQVLHLDGLQDGNNSIHDLCADGFLELKHLHVRNSPSFQYVVHSPENVQCTAFMKLESLLLKNLNYLEKICLGCLAPESFGKLKIVKVENCGAIKHLFPLSMTRIFLQLEEIEINECHLMQQIVSSVEADDIDGDEIHGDWEGKSCSLRRLTLRYLPEMTSFCKDVDPSVDFFDGQQLIKLQSLETITIEGCPLIQEVFGLEGLTASGEVEILSQLRELILSDLPSLQCIWNKNPRRVLCFQNLRALMVQNCENLRFLFSPSMAKALVQINEIRIASCKLMEEIVDIQEEELEEAATTDTLDFPLLTSLSLEELPNLKTFSSGKYRIHCPSLIGLTISKCPKMMTFSSFDGRQQSMIDNVGLQQALDHFNSSLSLLGFFNEKVLFPNLEELKLSSMCQLQRIWHNQLQGQSFCKLASLTVEFCENLSHVFPSNSIDWLQSLNKIEVVGCPSLEALFESISLTSVERPKKLVLYALKKLKLLNLPRLRDILKSNCKVTLVFPNLMEVNVRRCHTLSHLFSSDMAKTLDKLVVLDVSYCNNLRGIIAMEEGKEKTIETFKFRHLSTLKLGDLENLICFSSESCAGDGLCPLFDEKLAFPKLQELQVKGVQQKELWNDKFLVEAFCRLKILKVKQCLNLMTMFPSFMWKRLLHCMESLTIEKCPCLRNLFTMSMVKSLGQLQHLGIYGCEEMEYIIAREEGKLEEEVDRIVIPQLVTLYLHNMPKLKSFCQGKHISKWPSLKKFTIEDCKAVEVILEDANCSKLEDNVLTQRPLLLVEKVEFPDMESLKISHMDNMEKIWLDNLPSNAFSKLKTLVVEYCKKLSSIFSSYTMLTRFQNLEEITVTNCGSLEVVFHVQEFNFSESHSTSIFQLRKLVLTRLPRMKHVWSGHNEGSLTFGCLRCTEVVECKSIKSLFPSSVAKSMTQLEKLVVRDCGVEEIITEEDRVGMNASDLFFPQLIYLSLLRLPELRNFYKKSHASTWPFLKELRVRHCSKMRLFSFDCEFQSCQGTTIAENQPAFFSFKKVIPHLDLLTLTKEDVVMMQHYIFGNLKKPILGCYHDQNATFPSNFLLHRFPNLEILTVFCSSFEEIFPEDAFGHGGTTPYGGLTEGGKALKALGNLKRLWLQRLYNMRRVWKDGSLMAEILKQIEFLFIWQCPSLLIVLPSPTSFQNLMTLEVYDCPRLVHLGTCLAVISLGNLICLILRDCGAMEDVVADDGNGVEEISFHELKELTLDGLLSLESFSPTNCAFRFPSLVRIVVKQCPKMNIFCKGALRTPELDRVLLSLQDDEGTWEGDLNTTIQTLST</sequence>
<keyword evidence="5" id="KW-0067">ATP-binding</keyword>
<evidence type="ECO:0000256" key="1">
    <source>
        <dbReference type="ARBA" id="ARBA00008894"/>
    </source>
</evidence>
<feature type="coiled-coil region" evidence="6">
    <location>
        <begin position="46"/>
        <end position="98"/>
    </location>
</feature>